<dbReference type="SUPFAM" id="SSF56801">
    <property type="entry name" value="Acetyl-CoA synthetase-like"/>
    <property type="match status" value="3"/>
</dbReference>
<dbReference type="InterPro" id="IPR036736">
    <property type="entry name" value="ACP-like_sf"/>
</dbReference>
<dbReference type="CDD" id="cd19531">
    <property type="entry name" value="LCL_NRPS-like"/>
    <property type="match status" value="2"/>
</dbReference>
<dbReference type="GO" id="GO:0072330">
    <property type="term" value="P:monocarboxylic acid biosynthetic process"/>
    <property type="evidence" value="ECO:0007669"/>
    <property type="project" value="UniProtKB-ARBA"/>
</dbReference>
<dbReference type="Pfam" id="PF13193">
    <property type="entry name" value="AMP-binding_C"/>
    <property type="match status" value="3"/>
</dbReference>
<feature type="domain" description="Carrier" evidence="5">
    <location>
        <begin position="1012"/>
        <end position="1086"/>
    </location>
</feature>
<protein>
    <submittedName>
        <fullName evidence="6">Non-ribosomal peptide synthetase</fullName>
    </submittedName>
</protein>
<organism evidence="6 7">
    <name type="scientific">Pseudomonas juntendi</name>
    <dbReference type="NCBI Taxonomy" id="2666183"/>
    <lineage>
        <taxon>Bacteria</taxon>
        <taxon>Pseudomonadati</taxon>
        <taxon>Pseudomonadota</taxon>
        <taxon>Gammaproteobacteria</taxon>
        <taxon>Pseudomonadales</taxon>
        <taxon>Pseudomonadaceae</taxon>
        <taxon>Pseudomonas</taxon>
    </lineage>
</organism>
<dbReference type="InterPro" id="IPR000873">
    <property type="entry name" value="AMP-dep_synth/lig_dom"/>
</dbReference>
<comment type="cofactor">
    <cofactor evidence="1">
        <name>pantetheine 4'-phosphate</name>
        <dbReference type="ChEBI" id="CHEBI:47942"/>
    </cofactor>
</comment>
<accession>A0A7W2KKL2</accession>
<dbReference type="FunFam" id="3.40.50.980:FF:000001">
    <property type="entry name" value="Non-ribosomal peptide synthetase"/>
    <property type="match status" value="3"/>
</dbReference>
<dbReference type="InterPro" id="IPR001242">
    <property type="entry name" value="Condensation_dom"/>
</dbReference>
<dbReference type="SUPFAM" id="SSF52777">
    <property type="entry name" value="CoA-dependent acyltransferases"/>
    <property type="match status" value="8"/>
</dbReference>
<dbReference type="PANTHER" id="PTHR45398:SF1">
    <property type="entry name" value="ENZYME, PUTATIVE (JCVI)-RELATED"/>
    <property type="match status" value="1"/>
</dbReference>
<dbReference type="GO" id="GO:0003824">
    <property type="term" value="F:catalytic activity"/>
    <property type="evidence" value="ECO:0007669"/>
    <property type="project" value="InterPro"/>
</dbReference>
<evidence type="ECO:0000259" key="5">
    <source>
        <dbReference type="PROSITE" id="PS50075"/>
    </source>
</evidence>
<gene>
    <name evidence="6" type="ORF">H4C80_24625</name>
</gene>
<dbReference type="FunFam" id="3.30.300.30:FF:000010">
    <property type="entry name" value="Enterobactin synthetase component F"/>
    <property type="match status" value="3"/>
</dbReference>
<dbReference type="CDD" id="cd05930">
    <property type="entry name" value="A_NRPS"/>
    <property type="match status" value="1"/>
</dbReference>
<dbReference type="InterPro" id="IPR020845">
    <property type="entry name" value="AMP-binding_CS"/>
</dbReference>
<evidence type="ECO:0000256" key="4">
    <source>
        <dbReference type="ARBA" id="ARBA00022553"/>
    </source>
</evidence>
<dbReference type="GO" id="GO:0031177">
    <property type="term" value="F:phosphopantetheine binding"/>
    <property type="evidence" value="ECO:0007669"/>
    <property type="project" value="InterPro"/>
</dbReference>
<dbReference type="Gene3D" id="3.30.559.10">
    <property type="entry name" value="Chloramphenicol acetyltransferase-like domain"/>
    <property type="match status" value="4"/>
</dbReference>
<dbReference type="Pfam" id="PF00550">
    <property type="entry name" value="PP-binding"/>
    <property type="match status" value="3"/>
</dbReference>
<dbReference type="InterPro" id="IPR009081">
    <property type="entry name" value="PP-bd_ACP"/>
</dbReference>
<dbReference type="Gene3D" id="2.30.38.10">
    <property type="entry name" value="Luciferase, Domain 3"/>
    <property type="match status" value="3"/>
</dbReference>
<comment type="similarity">
    <text evidence="2">Belongs to the ATP-dependent AMP-binding enzyme family.</text>
</comment>
<dbReference type="InterPro" id="IPR006162">
    <property type="entry name" value="Ppantetheine_attach_site"/>
</dbReference>
<dbReference type="NCBIfam" id="NF003417">
    <property type="entry name" value="PRK04813.1"/>
    <property type="match status" value="3"/>
</dbReference>
<dbReference type="EMBL" id="JACGCX010000027">
    <property type="protein sequence ID" value="MBA6100279.1"/>
    <property type="molecule type" value="Genomic_DNA"/>
</dbReference>
<dbReference type="InterPro" id="IPR010060">
    <property type="entry name" value="NRPS_synth"/>
</dbReference>
<dbReference type="NCBIfam" id="TIGR01733">
    <property type="entry name" value="AA-adenyl-dom"/>
    <property type="match status" value="3"/>
</dbReference>
<dbReference type="Gene3D" id="3.30.300.30">
    <property type="match status" value="3"/>
</dbReference>
<dbReference type="Gene3D" id="1.10.1200.10">
    <property type="entry name" value="ACP-like"/>
    <property type="match status" value="3"/>
</dbReference>
<reference evidence="6 7" key="1">
    <citation type="submission" date="2020-07" db="EMBL/GenBank/DDBJ databases">
        <title>Diversity of carbapenemase encoding genes among Pseudomonas putida group clinical isolates in a tertiary Brazilian hospital.</title>
        <authorList>
            <person name="Alberto-Lei F."/>
            <person name="Nodari C.S."/>
            <person name="Streling A.P."/>
            <person name="Paulino J.T."/>
            <person name="Bessa-Neto F.O."/>
            <person name="Cayo R."/>
            <person name="Gales A.C."/>
        </authorList>
    </citation>
    <scope>NUCLEOTIDE SEQUENCE [LARGE SCALE GENOMIC DNA]</scope>
    <source>
        <strain evidence="6 7">12815</strain>
    </source>
</reference>
<sequence length="3647" mass="400126">MNAEKSLLLARRFIELPQDKRGVFLETLAREGIDFSQFPIPAGVQAPDRQGLSYAQQRMWVLWQMDPQSGAYNLPGAVRLTGQLDESALEQAFASLLARHQSLTTVFEVQPDDSLLQVHRPVGEALIERVDLRQWEEAECEAQVRAEAEAESLRPFDLAQGPLLRVRLLRLAEQEHVLLLTLHHIVSDGWSMNVLIDEFSRCYDAFAAGHAPQLPDLPIQYVDYALWQRRWLDAGELARQLAYWQAQLGDEQPVLELPLDNARPATPSFSGERRSFAVDAALAERLRGFARQHNLTPFMVMLGAFGLLLQRYTGQADLRIGSPVANRNRAEVEGLIGLFVNTQVLRVRPDAHLEVLAYLQGIKQVVHGAQAHQDLPFERLVEALKVERSLSHAPLFQVMYNHQPQVADLATVTLASGLQLSPLAWRSRTTQFDLSLDTYEQGGTLHAAFTYASDLFEAATIERMATHWQALLQALVSQPHSALWQLPMLDDASRRTVLEDWNATARGYPLERGVHQLFEDQVRHAPDAPALVCGDTALSYAQLDARANRLAHFLRAQGAGADSLVGISLLRSVEMVVGLMAILKAGAAYVPLDPEYPEERLAYMIEDSGIRLLLTHQALQGSLPVPADVQCIALDQLTLDDQPASPPQVVTDPRQLAYVIYTSGSTGRPKGAGNSHEALANRLHWMQEAYGLCAGDTVLQKTPFSFDVSVWEFFWPLMTGARLAVAAPGDHRDPARLIETIRRHQVSTLHFVPSMLQAFIHESGVETCDSLRRILCSGEALPVDAQLQVFGKLPAAALYNLYGPTEAAIDVTHWTCIDEGRDSVPIGQPIANIRTYVLDAGLEPVAPGVAGELYLGGIGLARGYHRRPGLTAERFVADPFEAGQRLYRTGDRVRQRVDGVIEYLGRFDHQVKIRGLRIELGEIEARLAQHAWVREAVVLALDGKQLVAYLVLDEMPDGWQQGLKAWLLQALPEFMVPSHLMPLEQFPLTPNGKLDRKALPQPDAASRGAYVAPQTDVQRTLAQVWSEVLGVAEVGLDDNFFELGGDSIIAIQVVGRARRQGLQFSPRDLFQFQTVRGLAGAVGRQPSLAVEQAPAIGEVALSPVQRQFFEQAIAVREHWNQSLLLGARQPLQAQALVAALGDVVNHHDALRLRFEPAAEGWRQHYGAPVAQVELWQRQAADAQALTALCDAAQRSLDLRSGPLLRAMLVDLPQGEQRLLLVIHHLVVDGVSWRILLEDLEQAYAQRLAGQPLSLAPRTSSYQAWSAQLHEQVPAFVGQLPYWQAQRGDGALPCDRPDAPVSNRHGAKLASRLSRERTRQLLQVAPAAYRTQVNDLLLTALARVICQWSGSQAALVQLEGHGREELFDGIDLTRTVGWFTSLYPLRLAPRASHGDSIKAIKEQLRAVPDKGMGYGVLRYLGDASVREALATLDPPRITFNYLGQFDSQFDAQALLAPATERGGDGQDPDAPLANWLTLEGQVYNGELSLQWGFSLAMFDTDTVQALATAYDQELEALIEHCLGVPAGQPSPSDFPLARITQAQLDALPVPGHNIEDLYPLSPMQQGMFFHSLYETQGGAYINQLRLAIGGLDLERFGEAWQAALARHDILRSSIHWQGLDSAHQIVQRQLPLPLRIVDEPAADLDALARAEHEAGFDLARAPLFRLLLVRTGADDWHLVFTCHHILLDGWSNAQLLAEVVQHYAGERMSAPAGRFHDYLAWLQRQDASAGERFWKARLGALQAPTLLAQALRRPADAQGEGEYLARLDAAQAAELERFARHHKVTLNTLFQAAWGLVLQRLTGQACVAFGATVSGRSAPLPGIDGQLGLFINTLPVLIDVAPDRQVAGYLADVQDFNLSLREFEHVPLYAIQGWAGQQGAALFDSLLVFENFPVAEALRQGAPAGLRFGAVSNHERTHYPLTIGIELGDGVSLAFGYDPALFAAEQVAQLCAGLRQVLAQMVATPAAPSGALGLLDDKGQAEMLGFSQGRALALPSQELVHQRIAAQAARQPQALALQCGELRLSYGQLDGQANRLAHALIAKGVRPGQRVGLALRRGPQLIVSLLAVLKSGATYVPLDPQYPHERLAYMIEDSRLDLLLCDDGLLVELALPAGLCRLELGVLGEQAAHCGDHDPDVQVAAEQLAYVIYTSGSTGRPKGVAISHAALREFSYSATGYSRLERDDRVLQFATFSFDGFVEQCYPPLCVGAALIMRGEDLWDADQLARLIVEQGVTLADLPAAYWHMLAKTCAARPGQGLGKLRQVHVGGEAMSVEGLRLWHAAGLGGLSLVNTYGPTEATVVSSVHDCRLEDAQDAYGVPIGHAIAGRSLYVLDCAGQLLPSDGVGELCIGAPSCLAQQYFDRPALTAERFLPDPFAEQPGARLYRSGDLARYTQAGVLEYVGRIDHQVKIRGMRIEMGEIEACLQGLASVREAAVLALAGPTGPQLVAYLVAAQATPSADWLQGVRAALGQALPDYMIPAHLLVLERLPLNNNGKLNRAALPAPDFSAAQQVYEAPRTPLQAQLATIWAQALQVERVGLADSFFSLGGHSLLATEVIARIRQGLGLEVPLRQLFEQPTLGAFADRCAELGQGAAAAIAVLPRTPAMVVSYAQERQWFLWRLDPQSAAYNVPAALRVRGPLELPALQSAFDQVIARHEPLRTTFDDTTGELRQHIHPHLALPIVIEHPGELDDAALAAWVDAQVRAPFDLVRGPLLRVKLLAMGEQDHVLVIVQHHIVSDGASLEVLVEELLHGYHGEHCAPLPVQYADYAAWQRQWLDGGERARQLDYWLAQLGGEQVVLELPFDRPRPAQRRLRGARLDFPLEAELSHGLRQLAKTQDASLFMLLLAAFQALLHRYSGQADIRVGVPVANRTRAETERLIGFFVNTQVLRAEVDGGQGFDVLLRQTRQAALQAQAHQDLPFEQLVEALAPERNLSHSPVFQVLFNHQYAARAERNWGELRVEPLHWDSATAQFDLVLDTSETAQGLMVSLAYDTDLFERSTIERLSTHFINLLQGIVEQPHQPVAELPLLAAAERERTLVTWNATAEQYPLQQSIQQLIEAQVQRTPDAPALAFGEVRLSYAQLNARANRLAHRLIALGVGADGLVGIAVERSVEMVVGLLAILKAGGAYVPLDPEYPEDRLRYMLEDSGVQLLLTQSHLQLPLAEGVQTLALDLEPGADDVRNPNVAVAPENLAYVIYTSGSTGRPKGAGNRHSALVNRLCWMQQAYRLDARDSVLQKTPFSFDVSVWEFFWPLMTGARLVVAAPGDHRDPARLVELITGENITTLHFVPSMLQAFLQDSGVPRCTSLARIVCSGEALPADAQQQVFAKLPKAGLYNLYGPTEAAIDVTHWTCREEGRDSVPIGEPIANLACYILDAELQPVPVGVLGELYLAGAGLARGYHRRPGLTAERFAVSPYGNGERMYRTGDLARYREDGVIEYAGRIDHQVKLRGLRIELGEIEARLLEHDLVREAVVTVPDGKQLVGYVVLASEAADWQAQLAEHLRRGLPDYMVPNQWLALDSLPLSPNGKLDRKALPAVDAAQSQRAYVAPQSELEQQVAAIWAQVLGLERVGLTDNFFELGGHSLLVINIVSRIQLELGLKLVPQLLFQYPVLGALVAQLQATGAQVQDATLSRLEGLLDDMEGL</sequence>
<feature type="domain" description="Carrier" evidence="5">
    <location>
        <begin position="2514"/>
        <end position="2589"/>
    </location>
</feature>
<dbReference type="SUPFAM" id="SSF47336">
    <property type="entry name" value="ACP-like"/>
    <property type="match status" value="3"/>
</dbReference>
<dbReference type="GO" id="GO:0043041">
    <property type="term" value="P:amino acid activation for nonribosomal peptide biosynthetic process"/>
    <property type="evidence" value="ECO:0007669"/>
    <property type="project" value="UniProtKB-ARBA"/>
</dbReference>
<dbReference type="CDD" id="cd19543">
    <property type="entry name" value="DCL_NRPS"/>
    <property type="match status" value="1"/>
</dbReference>
<dbReference type="Gene3D" id="3.30.559.30">
    <property type="entry name" value="Nonribosomal peptide synthetase, condensation domain"/>
    <property type="match status" value="4"/>
</dbReference>
<keyword evidence="3" id="KW-0596">Phosphopantetheine</keyword>
<dbReference type="Proteomes" id="UP000545074">
    <property type="component" value="Unassembled WGS sequence"/>
</dbReference>
<dbReference type="NCBIfam" id="TIGR01720">
    <property type="entry name" value="NRPS-para261"/>
    <property type="match status" value="1"/>
</dbReference>
<name>A0A7W2KKL2_9PSED</name>
<evidence type="ECO:0000313" key="7">
    <source>
        <dbReference type="Proteomes" id="UP000545074"/>
    </source>
</evidence>
<dbReference type="InterPro" id="IPR025110">
    <property type="entry name" value="AMP-bd_C"/>
</dbReference>
<evidence type="ECO:0000256" key="3">
    <source>
        <dbReference type="ARBA" id="ARBA00022450"/>
    </source>
</evidence>
<dbReference type="GO" id="GO:0044550">
    <property type="term" value="P:secondary metabolite biosynthetic process"/>
    <property type="evidence" value="ECO:0007669"/>
    <property type="project" value="UniProtKB-ARBA"/>
</dbReference>
<dbReference type="SMART" id="SM00823">
    <property type="entry name" value="PKS_PP"/>
    <property type="match status" value="3"/>
</dbReference>
<keyword evidence="4" id="KW-0597">Phosphoprotein</keyword>
<dbReference type="PANTHER" id="PTHR45398">
    <property type="match status" value="1"/>
</dbReference>
<dbReference type="FunFam" id="2.30.38.10:FF:000001">
    <property type="entry name" value="Non-ribosomal peptide synthetase PvdI"/>
    <property type="match status" value="2"/>
</dbReference>
<dbReference type="InterPro" id="IPR045851">
    <property type="entry name" value="AMP-bd_C_sf"/>
</dbReference>
<dbReference type="FunFam" id="3.40.50.12780:FF:000012">
    <property type="entry name" value="Non-ribosomal peptide synthetase"/>
    <property type="match status" value="2"/>
</dbReference>
<dbReference type="CDD" id="cd19534">
    <property type="entry name" value="E_NRPS"/>
    <property type="match status" value="1"/>
</dbReference>
<dbReference type="Pfam" id="PF00668">
    <property type="entry name" value="Condensation"/>
    <property type="match status" value="4"/>
</dbReference>
<dbReference type="PROSITE" id="PS50075">
    <property type="entry name" value="CARRIER"/>
    <property type="match status" value="3"/>
</dbReference>
<dbReference type="PROSITE" id="PS00455">
    <property type="entry name" value="AMP_BINDING"/>
    <property type="match status" value="3"/>
</dbReference>
<evidence type="ECO:0000256" key="1">
    <source>
        <dbReference type="ARBA" id="ARBA00001957"/>
    </source>
</evidence>
<dbReference type="FunFam" id="3.40.50.980:FF:000002">
    <property type="entry name" value="Enterobactin synthetase component F"/>
    <property type="match status" value="2"/>
</dbReference>
<evidence type="ECO:0000313" key="6">
    <source>
        <dbReference type="EMBL" id="MBA6100279.1"/>
    </source>
</evidence>
<dbReference type="PROSITE" id="PS00012">
    <property type="entry name" value="PHOSPHOPANTETHEINE"/>
    <property type="match status" value="3"/>
</dbReference>
<dbReference type="InterPro" id="IPR020806">
    <property type="entry name" value="PKS_PP-bd"/>
</dbReference>
<dbReference type="InterPro" id="IPR010071">
    <property type="entry name" value="AA_adenyl_dom"/>
</dbReference>
<dbReference type="FunFam" id="3.30.559.10:FF:000012">
    <property type="entry name" value="Non-ribosomal peptide synthetase"/>
    <property type="match status" value="1"/>
</dbReference>
<dbReference type="RefSeq" id="WP_182390476.1">
    <property type="nucleotide sequence ID" value="NZ_JACGCX010000027.1"/>
</dbReference>
<proteinExistence type="inferred from homology"/>
<dbReference type="FunFam" id="1.10.1200.10:FF:000005">
    <property type="entry name" value="Nonribosomal peptide synthetase 1"/>
    <property type="match status" value="2"/>
</dbReference>
<evidence type="ECO:0000256" key="2">
    <source>
        <dbReference type="ARBA" id="ARBA00006432"/>
    </source>
</evidence>
<dbReference type="Gene3D" id="3.40.50.980">
    <property type="match status" value="6"/>
</dbReference>
<dbReference type="CDD" id="cd17646">
    <property type="entry name" value="A_NRPS_AB3403-like"/>
    <property type="match status" value="1"/>
</dbReference>
<dbReference type="InterPro" id="IPR023213">
    <property type="entry name" value="CAT-like_dom_sf"/>
</dbReference>
<dbReference type="FunFam" id="1.10.1200.10:FF:000016">
    <property type="entry name" value="Non-ribosomal peptide synthase"/>
    <property type="match status" value="1"/>
</dbReference>
<feature type="domain" description="Carrier" evidence="5">
    <location>
        <begin position="3551"/>
        <end position="3626"/>
    </location>
</feature>
<comment type="caution">
    <text evidence="6">The sequence shown here is derived from an EMBL/GenBank/DDBJ whole genome shotgun (WGS) entry which is preliminary data.</text>
</comment>
<dbReference type="Pfam" id="PF00501">
    <property type="entry name" value="AMP-binding"/>
    <property type="match status" value="3"/>
</dbReference>